<evidence type="ECO:0000256" key="1">
    <source>
        <dbReference type="ARBA" id="ARBA00003237"/>
    </source>
</evidence>
<feature type="domain" description="Quinolinate phosphoribosyl transferase N-terminal" evidence="14">
    <location>
        <begin position="25"/>
        <end position="111"/>
    </location>
</feature>
<evidence type="ECO:0000259" key="14">
    <source>
        <dbReference type="Pfam" id="PF02749"/>
    </source>
</evidence>
<evidence type="ECO:0000256" key="2">
    <source>
        <dbReference type="ARBA" id="ARBA00004893"/>
    </source>
</evidence>
<dbReference type="PIRSF" id="PIRSF006250">
    <property type="entry name" value="NadC_ModD"/>
    <property type="match status" value="1"/>
</dbReference>
<dbReference type="SUPFAM" id="SSF54675">
    <property type="entry name" value="Nicotinate/Quinolinate PRTase N-terminal domain-like"/>
    <property type="match status" value="1"/>
</dbReference>
<dbReference type="NCBIfam" id="TIGR00078">
    <property type="entry name" value="nadC"/>
    <property type="match status" value="1"/>
</dbReference>
<dbReference type="FunFam" id="3.20.20.70:FF:000030">
    <property type="entry name" value="Nicotinate-nucleotide pyrophosphorylase, carboxylating"/>
    <property type="match status" value="1"/>
</dbReference>
<dbReference type="InterPro" id="IPR022412">
    <property type="entry name" value="Quinolinate_PRibosylTrfase_N"/>
</dbReference>
<gene>
    <name evidence="15" type="primary">nadC</name>
    <name evidence="15" type="ORF">BWY41_02019</name>
</gene>
<dbReference type="EMBL" id="MWBQ01000208">
    <property type="protein sequence ID" value="OQA54504.1"/>
    <property type="molecule type" value="Genomic_DNA"/>
</dbReference>
<dbReference type="InterPro" id="IPR037128">
    <property type="entry name" value="Quinolinate_PRibosylTase_N_sf"/>
</dbReference>
<feature type="domain" description="Quinolinate phosphoribosyl transferase C-terminal" evidence="13">
    <location>
        <begin position="113"/>
        <end position="277"/>
    </location>
</feature>
<comment type="pathway">
    <text evidence="2">Cofactor biosynthesis; NAD(+) biosynthesis; nicotinate D-ribonucleotide from quinolinate: step 1/1.</text>
</comment>
<proteinExistence type="inferred from homology"/>
<evidence type="ECO:0000256" key="12">
    <source>
        <dbReference type="PIRNR" id="PIRNR006250"/>
    </source>
</evidence>
<dbReference type="InterPro" id="IPR036068">
    <property type="entry name" value="Nicotinate_pribotase-like_C"/>
</dbReference>
<evidence type="ECO:0000256" key="3">
    <source>
        <dbReference type="ARBA" id="ARBA00009400"/>
    </source>
</evidence>
<evidence type="ECO:0000256" key="7">
    <source>
        <dbReference type="ARBA" id="ARBA00022676"/>
    </source>
</evidence>
<dbReference type="UniPathway" id="UPA00253">
    <property type="reaction ID" value="UER00331"/>
</dbReference>
<accession>A0A1V5SJJ2</accession>
<dbReference type="Gene3D" id="3.90.1170.20">
    <property type="entry name" value="Quinolinate phosphoribosyl transferase, N-terminal domain"/>
    <property type="match status" value="1"/>
</dbReference>
<dbReference type="SUPFAM" id="SSF51690">
    <property type="entry name" value="Nicotinate/Quinolinate PRTase C-terminal domain-like"/>
    <property type="match status" value="1"/>
</dbReference>
<evidence type="ECO:0000256" key="11">
    <source>
        <dbReference type="ARBA" id="ARBA00069173"/>
    </source>
</evidence>
<reference evidence="15" key="1">
    <citation type="submission" date="2017-02" db="EMBL/GenBank/DDBJ databases">
        <title>Delving into the versatile metabolic prowess of the omnipresent phylum Bacteroidetes.</title>
        <authorList>
            <person name="Nobu M.K."/>
            <person name="Mei R."/>
            <person name="Narihiro T."/>
            <person name="Kuroda K."/>
            <person name="Liu W.-T."/>
        </authorList>
    </citation>
    <scope>NUCLEOTIDE SEQUENCE</scope>
    <source>
        <strain evidence="15">ADurb.Bin276</strain>
    </source>
</reference>
<comment type="subunit">
    <text evidence="4">Hexamer formed by 3 homodimers.</text>
</comment>
<dbReference type="InterPro" id="IPR013785">
    <property type="entry name" value="Aldolase_TIM"/>
</dbReference>
<evidence type="ECO:0000256" key="10">
    <source>
        <dbReference type="ARBA" id="ARBA00047445"/>
    </source>
</evidence>
<dbReference type="GO" id="GO:0009435">
    <property type="term" value="P:NAD+ biosynthetic process"/>
    <property type="evidence" value="ECO:0007669"/>
    <property type="project" value="UniProtKB-UniPathway"/>
</dbReference>
<organism evidence="15">
    <name type="scientific">Candidatus Atribacter allofermentans</name>
    <dbReference type="NCBI Taxonomy" id="1852833"/>
    <lineage>
        <taxon>Bacteria</taxon>
        <taxon>Pseudomonadati</taxon>
        <taxon>Atribacterota</taxon>
        <taxon>Atribacteria</taxon>
        <taxon>Atribacterales</taxon>
        <taxon>Atribacteraceae</taxon>
        <taxon>Atribacter</taxon>
    </lineage>
</organism>
<name>A0A1V5SJJ2_9BACT</name>
<dbReference type="EC" id="2.4.2.19" evidence="5"/>
<keyword evidence="8 12" id="KW-0808">Transferase</keyword>
<evidence type="ECO:0000256" key="4">
    <source>
        <dbReference type="ARBA" id="ARBA00011218"/>
    </source>
</evidence>
<sequence length="286" mass="31721">MRGLVPWDVDRRLQIFLEEDLGFDDITTQGLGDLSLKPVRARIIAKEKGIMSGGPFAIRLFNLIDPQTNEKTLIEEGEEFKSGDCVMEIIGQTRAILMGERVALNLLQRLCGIATKTREFVEAVKGLPVKIADTRKTSPGLRIFEKYAVRCGGGVNHRLGLYDCALIKDNHISICGSVKDAIQRVRPAIPFTARIVVECENILQVSEAIEEKADVIMLDNMNIGQIKEAVKMINKRSIVEASGGVSLETVREIAKQGVDIISTGYITHHAIWLDLNLEVEEVKDVL</sequence>
<keyword evidence="6" id="KW-0662">Pyridine nucleotide biosynthesis</keyword>
<dbReference type="Proteomes" id="UP000485569">
    <property type="component" value="Unassembled WGS sequence"/>
</dbReference>
<comment type="function">
    <text evidence="1">Involved in the catabolism of quinolinic acid (QA).</text>
</comment>
<evidence type="ECO:0000259" key="13">
    <source>
        <dbReference type="Pfam" id="PF01729"/>
    </source>
</evidence>
<dbReference type="PANTHER" id="PTHR32179:SF3">
    <property type="entry name" value="NICOTINATE-NUCLEOTIDE PYROPHOSPHORYLASE [CARBOXYLATING]"/>
    <property type="match status" value="1"/>
</dbReference>
<dbReference type="GO" id="GO:0034213">
    <property type="term" value="P:quinolinate catabolic process"/>
    <property type="evidence" value="ECO:0007669"/>
    <property type="project" value="TreeGrafter"/>
</dbReference>
<evidence type="ECO:0000256" key="8">
    <source>
        <dbReference type="ARBA" id="ARBA00022679"/>
    </source>
</evidence>
<dbReference type="FunFam" id="3.90.1170.20:FF:000001">
    <property type="entry name" value="Nicotinate-nucleotide diphosphorylase (Carboxylating)"/>
    <property type="match status" value="1"/>
</dbReference>
<protein>
    <recommendedName>
        <fullName evidence="11">Probable nicotinate-nucleotide pyrophosphorylase [carboxylating]</fullName>
        <ecNumber evidence="5">2.4.2.19</ecNumber>
    </recommendedName>
    <alternativeName>
        <fullName evidence="9">Quinolinate phosphoribosyltransferase [decarboxylating]</fullName>
    </alternativeName>
</protein>
<dbReference type="InterPro" id="IPR002638">
    <property type="entry name" value="Quinolinate_PRibosylTrfase_C"/>
</dbReference>
<keyword evidence="7 12" id="KW-0328">Glycosyltransferase</keyword>
<comment type="catalytic activity">
    <reaction evidence="10">
        <text>nicotinate beta-D-ribonucleotide + CO2 + diphosphate = quinolinate + 5-phospho-alpha-D-ribose 1-diphosphate + 2 H(+)</text>
        <dbReference type="Rhea" id="RHEA:12733"/>
        <dbReference type="ChEBI" id="CHEBI:15378"/>
        <dbReference type="ChEBI" id="CHEBI:16526"/>
        <dbReference type="ChEBI" id="CHEBI:29959"/>
        <dbReference type="ChEBI" id="CHEBI:33019"/>
        <dbReference type="ChEBI" id="CHEBI:57502"/>
        <dbReference type="ChEBI" id="CHEBI:58017"/>
        <dbReference type="EC" id="2.4.2.19"/>
    </reaction>
</comment>
<dbReference type="Gene3D" id="3.20.20.70">
    <property type="entry name" value="Aldolase class I"/>
    <property type="match status" value="1"/>
</dbReference>
<dbReference type="Pfam" id="PF02749">
    <property type="entry name" value="QRPTase_N"/>
    <property type="match status" value="1"/>
</dbReference>
<evidence type="ECO:0000256" key="9">
    <source>
        <dbReference type="ARBA" id="ARBA00033102"/>
    </source>
</evidence>
<evidence type="ECO:0000256" key="5">
    <source>
        <dbReference type="ARBA" id="ARBA00011944"/>
    </source>
</evidence>
<comment type="caution">
    <text evidence="15">The sequence shown here is derived from an EMBL/GenBank/DDBJ whole genome shotgun (WGS) entry which is preliminary data.</text>
</comment>
<dbReference type="PANTHER" id="PTHR32179">
    <property type="entry name" value="NICOTINATE-NUCLEOTIDE PYROPHOSPHORYLASE [CARBOXYLATING]"/>
    <property type="match status" value="1"/>
</dbReference>
<comment type="similarity">
    <text evidence="3 12">Belongs to the NadC/ModD family.</text>
</comment>
<dbReference type="GO" id="GO:0004514">
    <property type="term" value="F:nicotinate-nucleotide diphosphorylase (carboxylating) activity"/>
    <property type="evidence" value="ECO:0007669"/>
    <property type="project" value="UniProtKB-EC"/>
</dbReference>
<dbReference type="AlphaFoldDB" id="A0A1V5SJJ2"/>
<evidence type="ECO:0000313" key="15">
    <source>
        <dbReference type="EMBL" id="OQA54504.1"/>
    </source>
</evidence>
<evidence type="ECO:0000256" key="6">
    <source>
        <dbReference type="ARBA" id="ARBA00022642"/>
    </source>
</evidence>
<dbReference type="Pfam" id="PF01729">
    <property type="entry name" value="QRPTase_C"/>
    <property type="match status" value="1"/>
</dbReference>
<dbReference type="InterPro" id="IPR004393">
    <property type="entry name" value="NadC"/>
</dbReference>
<dbReference type="InterPro" id="IPR027277">
    <property type="entry name" value="NadC/ModD"/>
</dbReference>
<dbReference type="GO" id="GO:0005737">
    <property type="term" value="C:cytoplasm"/>
    <property type="evidence" value="ECO:0007669"/>
    <property type="project" value="TreeGrafter"/>
</dbReference>
<dbReference type="CDD" id="cd01572">
    <property type="entry name" value="QPRTase"/>
    <property type="match status" value="1"/>
</dbReference>